<evidence type="ECO:0000313" key="4">
    <source>
        <dbReference type="Proteomes" id="UP001147733"/>
    </source>
</evidence>
<feature type="compositionally biased region" description="Pro residues" evidence="1">
    <location>
        <begin position="118"/>
        <end position="127"/>
    </location>
</feature>
<dbReference type="InterPro" id="IPR021264">
    <property type="entry name" value="AFUB_079030/YDR124W-like"/>
</dbReference>
<reference evidence="3" key="2">
    <citation type="journal article" date="2023" name="IMA Fungus">
        <title>Comparative genomic study of the Penicillium genus elucidates a diverse pangenome and 15 lateral gene transfer events.</title>
        <authorList>
            <person name="Petersen C."/>
            <person name="Sorensen T."/>
            <person name="Nielsen M.R."/>
            <person name="Sondergaard T.E."/>
            <person name="Sorensen J.L."/>
            <person name="Fitzpatrick D.A."/>
            <person name="Frisvad J.C."/>
            <person name="Nielsen K.L."/>
        </authorList>
    </citation>
    <scope>NUCLEOTIDE SEQUENCE</scope>
    <source>
        <strain evidence="3">IBT 23319</strain>
    </source>
</reference>
<dbReference type="GeneID" id="81380275"/>
<dbReference type="RefSeq" id="XP_056503602.1">
    <property type="nucleotide sequence ID" value="XM_056641108.1"/>
</dbReference>
<evidence type="ECO:0000256" key="1">
    <source>
        <dbReference type="SAM" id="MobiDB-lite"/>
    </source>
</evidence>
<dbReference type="PANTHER" id="PTHR36102:SF1">
    <property type="entry name" value="YDR124W-LIKE HELICAL BUNDLE DOMAIN-CONTAINING PROTEIN"/>
    <property type="match status" value="1"/>
</dbReference>
<protein>
    <recommendedName>
        <fullName evidence="2">Subtelomeric hrmA-associated cluster protein AFUB-079030/YDR124W-like helical bundle domain-containing protein</fullName>
    </recommendedName>
</protein>
<sequence>MIYIDHDGNLQVEMSPLLAGHGGAIFTPDVAARFMETVISSSQSGEWSALARFPSMRTNYFSLFAGQQQPSPYPLDMQREAGWASTNSRTEPVDLIPCELQFQHSRQKRRGLTRPRPEPTSNPPAPPKQTILRVSDRDLLLQYYENAFENFQQLNCRAIAKSYIKLLEPRKQVNFPYNGRKAVSGIMQQVDPELTKPGW</sequence>
<name>A0A9W9PCX4_PENCI</name>
<proteinExistence type="predicted"/>
<dbReference type="AlphaFoldDB" id="A0A9W9PCX4"/>
<feature type="region of interest" description="Disordered" evidence="1">
    <location>
        <begin position="105"/>
        <end position="131"/>
    </location>
</feature>
<dbReference type="Proteomes" id="UP001147733">
    <property type="component" value="Unassembled WGS sequence"/>
</dbReference>
<dbReference type="EMBL" id="JAPQKT010000002">
    <property type="protein sequence ID" value="KAJ5240597.1"/>
    <property type="molecule type" value="Genomic_DNA"/>
</dbReference>
<comment type="caution">
    <text evidence="3">The sequence shown here is derived from an EMBL/GenBank/DDBJ whole genome shotgun (WGS) entry which is preliminary data.</text>
</comment>
<dbReference type="Pfam" id="PF11001">
    <property type="entry name" value="AFUB_07903_YDR124W_hel"/>
    <property type="match status" value="1"/>
</dbReference>
<gene>
    <name evidence="3" type="ORF">N7469_002188</name>
</gene>
<keyword evidence="4" id="KW-1185">Reference proteome</keyword>
<feature type="domain" description="Subtelomeric hrmA-associated cluster protein AFUB-079030/YDR124W-like helical bundle" evidence="2">
    <location>
        <begin position="134"/>
        <end position="199"/>
    </location>
</feature>
<reference evidence="3" key="1">
    <citation type="submission" date="2022-11" db="EMBL/GenBank/DDBJ databases">
        <authorList>
            <person name="Petersen C."/>
        </authorList>
    </citation>
    <scope>NUCLEOTIDE SEQUENCE</scope>
    <source>
        <strain evidence="3">IBT 23319</strain>
    </source>
</reference>
<evidence type="ECO:0000259" key="2">
    <source>
        <dbReference type="Pfam" id="PF11001"/>
    </source>
</evidence>
<evidence type="ECO:0000313" key="3">
    <source>
        <dbReference type="EMBL" id="KAJ5240597.1"/>
    </source>
</evidence>
<accession>A0A9W9PCX4</accession>
<dbReference type="InterPro" id="IPR047092">
    <property type="entry name" value="AFUB_07903/YDR124W-like_hel"/>
</dbReference>
<organism evidence="3 4">
    <name type="scientific">Penicillium citrinum</name>
    <dbReference type="NCBI Taxonomy" id="5077"/>
    <lineage>
        <taxon>Eukaryota</taxon>
        <taxon>Fungi</taxon>
        <taxon>Dikarya</taxon>
        <taxon>Ascomycota</taxon>
        <taxon>Pezizomycotina</taxon>
        <taxon>Eurotiomycetes</taxon>
        <taxon>Eurotiomycetidae</taxon>
        <taxon>Eurotiales</taxon>
        <taxon>Aspergillaceae</taxon>
        <taxon>Penicillium</taxon>
    </lineage>
</organism>
<dbReference type="OrthoDB" id="5338458at2759"/>
<dbReference type="PANTHER" id="PTHR36102">
    <property type="entry name" value="CHROMOSOME 10, WHOLE GENOME SHOTGUN SEQUENCE"/>
    <property type="match status" value="1"/>
</dbReference>